<reference evidence="4 5" key="1">
    <citation type="submission" date="2019-08" db="EMBL/GenBank/DDBJ databases">
        <title>Draft genome sequences of two oriental melons (Cucumis melo L. var makuwa).</title>
        <authorList>
            <person name="Kwon S.-Y."/>
        </authorList>
    </citation>
    <scope>NUCLEOTIDE SEQUENCE [LARGE SCALE GENOMIC DNA]</scope>
    <source>
        <strain evidence="5">cv. Chang Bougi</strain>
        <strain evidence="4">cv. SW 3</strain>
        <tissue evidence="2">Leaf</tissue>
    </source>
</reference>
<proteinExistence type="predicted"/>
<gene>
    <name evidence="3" type="ORF">E5676_scaffold474G00230</name>
    <name evidence="2" type="ORF">E6C27_scaffold264G001250</name>
</gene>
<feature type="chain" id="PRO_5042722166" evidence="1">
    <location>
        <begin position="21"/>
        <end position="101"/>
    </location>
</feature>
<keyword evidence="1" id="KW-0732">Signal</keyword>
<evidence type="ECO:0000313" key="2">
    <source>
        <dbReference type="EMBL" id="KAA0048401.1"/>
    </source>
</evidence>
<dbReference type="EMBL" id="SSTE01012924">
    <property type="protein sequence ID" value="KAA0048401.1"/>
    <property type="molecule type" value="Genomic_DNA"/>
</dbReference>
<evidence type="ECO:0000313" key="5">
    <source>
        <dbReference type="Proteomes" id="UP000321947"/>
    </source>
</evidence>
<dbReference type="OrthoDB" id="1915846at2759"/>
<evidence type="ECO:0000313" key="3">
    <source>
        <dbReference type="EMBL" id="TYJ99877.1"/>
    </source>
</evidence>
<evidence type="ECO:0000256" key="1">
    <source>
        <dbReference type="SAM" id="SignalP"/>
    </source>
</evidence>
<sequence>MPWCVHGKILLIGLVSQFLSNPGRKPVLVGYTDEAGDLDSRKSTSGYLIRFTGGAVSWQSRVQKCLIHHFNIGSSVSGGTARANYLSDETGTSLSNQPIPL</sequence>
<evidence type="ECO:0000313" key="4">
    <source>
        <dbReference type="Proteomes" id="UP000321393"/>
    </source>
</evidence>
<dbReference type="AlphaFoldDB" id="A0A5A7U4B2"/>
<organism evidence="2 4">
    <name type="scientific">Cucumis melo var. makuwa</name>
    <name type="common">Oriental melon</name>
    <dbReference type="NCBI Taxonomy" id="1194695"/>
    <lineage>
        <taxon>Eukaryota</taxon>
        <taxon>Viridiplantae</taxon>
        <taxon>Streptophyta</taxon>
        <taxon>Embryophyta</taxon>
        <taxon>Tracheophyta</taxon>
        <taxon>Spermatophyta</taxon>
        <taxon>Magnoliopsida</taxon>
        <taxon>eudicotyledons</taxon>
        <taxon>Gunneridae</taxon>
        <taxon>Pentapetalae</taxon>
        <taxon>rosids</taxon>
        <taxon>fabids</taxon>
        <taxon>Cucurbitales</taxon>
        <taxon>Cucurbitaceae</taxon>
        <taxon>Benincaseae</taxon>
        <taxon>Cucumis</taxon>
    </lineage>
</organism>
<comment type="caution">
    <text evidence="2">The sequence shown here is derived from an EMBL/GenBank/DDBJ whole genome shotgun (WGS) entry which is preliminary data.</text>
</comment>
<accession>A0A5A7U4B2</accession>
<name>A0A5A7U4B2_CUCMM</name>
<feature type="signal peptide" evidence="1">
    <location>
        <begin position="1"/>
        <end position="20"/>
    </location>
</feature>
<dbReference type="Proteomes" id="UP000321393">
    <property type="component" value="Unassembled WGS sequence"/>
</dbReference>
<dbReference type="EMBL" id="SSTD01017517">
    <property type="protein sequence ID" value="TYJ99877.1"/>
    <property type="molecule type" value="Genomic_DNA"/>
</dbReference>
<protein>
    <submittedName>
        <fullName evidence="2">Retrovirus-related Pol polyprotein from transposon TNT 1-94</fullName>
    </submittedName>
</protein>
<dbReference type="Proteomes" id="UP000321947">
    <property type="component" value="Unassembled WGS sequence"/>
</dbReference>